<dbReference type="EMBL" id="JBHTCE010000001">
    <property type="protein sequence ID" value="MFC7389362.1"/>
    <property type="molecule type" value="Genomic_DNA"/>
</dbReference>
<feature type="compositionally biased region" description="Acidic residues" evidence="1">
    <location>
        <begin position="102"/>
        <end position="111"/>
    </location>
</feature>
<sequence>MDAYERSLKQQADRIKRELSREGQTVSPPPKVDITDEFIPTDVPSPIYGYARPKPKIVLPVEHSPETREPFEMSTEPEVVLTEESLQEDENESSPIPGVEDEHVEEISEETIEEEKSILGQVSILDNGFSSVFMQSTDLSGSKKEEVVEVHQHAAPGEDLDIDGSVEQIGESIEQIAEKLQTPSEQQELPVDTDLTPAVHVSFKADQPPVNVMMTPKDRMAMYRSRRLAQKNNNL</sequence>
<proteinExistence type="predicted"/>
<evidence type="ECO:0000313" key="3">
    <source>
        <dbReference type="Proteomes" id="UP001596439"/>
    </source>
</evidence>
<name>A0ABW2PLH2_9BACL</name>
<gene>
    <name evidence="2" type="ORF">ACFQO8_04340</name>
</gene>
<comment type="caution">
    <text evidence="2">The sequence shown here is derived from an EMBL/GenBank/DDBJ whole genome shotgun (WGS) entry which is preliminary data.</text>
</comment>
<keyword evidence="3" id="KW-1185">Reference proteome</keyword>
<accession>A0ABW2PLH2</accession>
<feature type="region of interest" description="Disordered" evidence="1">
    <location>
        <begin position="1"/>
        <end position="39"/>
    </location>
</feature>
<evidence type="ECO:0000256" key="1">
    <source>
        <dbReference type="SAM" id="MobiDB-lite"/>
    </source>
</evidence>
<dbReference type="RefSeq" id="WP_214787251.1">
    <property type="nucleotide sequence ID" value="NZ_JANIEL010000014.1"/>
</dbReference>
<feature type="region of interest" description="Disordered" evidence="1">
    <location>
        <begin position="65"/>
        <end position="111"/>
    </location>
</feature>
<protein>
    <submittedName>
        <fullName evidence="2">Uncharacterized protein</fullName>
    </submittedName>
</protein>
<dbReference type="Proteomes" id="UP001596439">
    <property type="component" value="Unassembled WGS sequence"/>
</dbReference>
<feature type="compositionally biased region" description="Basic and acidic residues" evidence="1">
    <location>
        <begin position="1"/>
        <end position="21"/>
    </location>
</feature>
<evidence type="ECO:0000313" key="2">
    <source>
        <dbReference type="EMBL" id="MFC7389362.1"/>
    </source>
</evidence>
<organism evidence="2 3">
    <name type="scientific">Exiguobacterium aestuarii</name>
    <dbReference type="NCBI Taxonomy" id="273527"/>
    <lineage>
        <taxon>Bacteria</taxon>
        <taxon>Bacillati</taxon>
        <taxon>Bacillota</taxon>
        <taxon>Bacilli</taxon>
        <taxon>Bacillales</taxon>
        <taxon>Bacillales Family XII. Incertae Sedis</taxon>
        <taxon>Exiguobacterium</taxon>
    </lineage>
</organism>
<reference evidence="3" key="1">
    <citation type="journal article" date="2019" name="Int. J. Syst. Evol. Microbiol.">
        <title>The Global Catalogue of Microorganisms (GCM) 10K type strain sequencing project: providing services to taxonomists for standard genome sequencing and annotation.</title>
        <authorList>
            <consortium name="The Broad Institute Genomics Platform"/>
            <consortium name="The Broad Institute Genome Sequencing Center for Infectious Disease"/>
            <person name="Wu L."/>
            <person name="Ma J."/>
        </authorList>
    </citation>
    <scope>NUCLEOTIDE SEQUENCE [LARGE SCALE GENOMIC DNA]</scope>
    <source>
        <strain evidence="3">CCUG 55590</strain>
    </source>
</reference>